<organism evidence="2 3">
    <name type="scientific">Eptatretus burgeri</name>
    <name type="common">Inshore hagfish</name>
    <dbReference type="NCBI Taxonomy" id="7764"/>
    <lineage>
        <taxon>Eukaryota</taxon>
        <taxon>Metazoa</taxon>
        <taxon>Chordata</taxon>
        <taxon>Craniata</taxon>
        <taxon>Vertebrata</taxon>
        <taxon>Cyclostomata</taxon>
        <taxon>Myxini</taxon>
        <taxon>Myxiniformes</taxon>
        <taxon>Myxinidae</taxon>
        <taxon>Eptatretinae</taxon>
        <taxon>Eptatretus</taxon>
    </lineage>
</organism>
<dbReference type="PANTHER" id="PTHR14030:SF4">
    <property type="entry name" value="BUB1 KINASE, ISOFORM A-RELATED"/>
    <property type="match status" value="1"/>
</dbReference>
<dbReference type="GO" id="GO:0004672">
    <property type="term" value="F:protein kinase activity"/>
    <property type="evidence" value="ECO:0007669"/>
    <property type="project" value="TreeGrafter"/>
</dbReference>
<keyword evidence="3" id="KW-1185">Reference proteome</keyword>
<protein>
    <recommendedName>
        <fullName evidence="1">BUB1 N-terminal domain-containing protein</fullName>
    </recommendedName>
</protein>
<dbReference type="GO" id="GO:0032991">
    <property type="term" value="C:protein-containing complex"/>
    <property type="evidence" value="ECO:0007669"/>
    <property type="project" value="UniProtKB-ARBA"/>
</dbReference>
<dbReference type="FunFam" id="1.25.40.430:FF:000003">
    <property type="entry name" value="Checkpoint serine/threonine-protein kinase BUB1"/>
    <property type="match status" value="1"/>
</dbReference>
<dbReference type="PANTHER" id="PTHR14030">
    <property type="entry name" value="MITOTIC CHECKPOINT SERINE/THREONINE-PROTEIN KINASE BUB1"/>
    <property type="match status" value="1"/>
</dbReference>
<name>A0A8C4QVQ1_EPTBU</name>
<evidence type="ECO:0000313" key="3">
    <source>
        <dbReference type="Proteomes" id="UP000694388"/>
    </source>
</evidence>
<reference evidence="2" key="1">
    <citation type="submission" date="2025-08" db="UniProtKB">
        <authorList>
            <consortium name="Ensembl"/>
        </authorList>
    </citation>
    <scope>IDENTIFICATION</scope>
</reference>
<dbReference type="Gene3D" id="1.25.40.430">
    <property type="match status" value="1"/>
</dbReference>
<dbReference type="GeneTree" id="ENSGT00940000158912"/>
<dbReference type="AlphaFoldDB" id="A0A8C4QVQ1"/>
<dbReference type="GO" id="GO:0005634">
    <property type="term" value="C:nucleus"/>
    <property type="evidence" value="ECO:0007669"/>
    <property type="project" value="TreeGrafter"/>
</dbReference>
<evidence type="ECO:0000259" key="1">
    <source>
        <dbReference type="PROSITE" id="PS51489"/>
    </source>
</evidence>
<dbReference type="GO" id="GO:0051754">
    <property type="term" value="P:meiotic sister chromatid cohesion, centromeric"/>
    <property type="evidence" value="ECO:0007669"/>
    <property type="project" value="TreeGrafter"/>
</dbReference>
<reference evidence="2" key="2">
    <citation type="submission" date="2025-09" db="UniProtKB">
        <authorList>
            <consortium name="Ensembl"/>
        </authorList>
    </citation>
    <scope>IDENTIFICATION</scope>
</reference>
<dbReference type="OMA" id="MELDIMA"/>
<feature type="domain" description="BUB1 N-terminal" evidence="1">
    <location>
        <begin position="53"/>
        <end position="180"/>
    </location>
</feature>
<dbReference type="Ensembl" id="ENSEBUT00000020807.1">
    <property type="protein sequence ID" value="ENSEBUP00000020231.1"/>
    <property type="gene ID" value="ENSEBUG00000012557.1"/>
</dbReference>
<accession>A0A8C4QVQ1</accession>
<dbReference type="InterPro" id="IPR013212">
    <property type="entry name" value="Mad3/Bub1_I"/>
</dbReference>
<dbReference type="InterPro" id="IPR015661">
    <property type="entry name" value="Bub1/Mad3"/>
</dbReference>
<dbReference type="GO" id="GO:0007094">
    <property type="term" value="P:mitotic spindle assembly checkpoint signaling"/>
    <property type="evidence" value="ECO:0007669"/>
    <property type="project" value="InterPro"/>
</dbReference>
<evidence type="ECO:0000313" key="2">
    <source>
        <dbReference type="Ensembl" id="ENSEBUP00000020231.1"/>
    </source>
</evidence>
<dbReference type="Pfam" id="PF08311">
    <property type="entry name" value="Mad3_BUB1_I"/>
    <property type="match status" value="1"/>
</dbReference>
<dbReference type="SMART" id="SM00777">
    <property type="entry name" value="Mad3_BUB1_I"/>
    <property type="match status" value="1"/>
</dbReference>
<dbReference type="Proteomes" id="UP000694388">
    <property type="component" value="Unplaced"/>
</dbReference>
<proteinExistence type="predicted"/>
<sequence length="180" mass="21004">MAGSQLPEDEAWERDKENVKLLRGGRPVESLNLALQAPENNEMCVLLQKQRQFELDLRFYDGDDPLSVWDRFIAWTEQMFPQGGKGSKLLELLERLLQTFVDDERYRNSQRFLNHCLKLASMMKEPLDVYSFLSNRGIGKTLALLYINWAQEYEARGDMVKADEVYRLGLQHHAQPLELL</sequence>
<dbReference type="PROSITE" id="PS51489">
    <property type="entry name" value="BUB1_N"/>
    <property type="match status" value="1"/>
</dbReference>